<comment type="caution">
    <text evidence="9">The sequence shown here is derived from an EMBL/GenBank/DDBJ whole genome shotgun (WGS) entry which is preliminary data.</text>
</comment>
<dbReference type="AlphaFoldDB" id="A0A9D1R1K1"/>
<dbReference type="SUPFAM" id="SSF52096">
    <property type="entry name" value="ClpP/crotonase"/>
    <property type="match status" value="1"/>
</dbReference>
<dbReference type="EMBL" id="DXGH01000002">
    <property type="protein sequence ID" value="HIW79986.1"/>
    <property type="molecule type" value="Genomic_DNA"/>
</dbReference>
<dbReference type="Pfam" id="PF17820">
    <property type="entry name" value="PDZ_6"/>
    <property type="match status" value="1"/>
</dbReference>
<dbReference type="InterPro" id="IPR001478">
    <property type="entry name" value="PDZ"/>
</dbReference>
<dbReference type="CDD" id="cd06782">
    <property type="entry name" value="cpPDZ_CPP-like"/>
    <property type="match status" value="1"/>
</dbReference>
<dbReference type="InterPro" id="IPR055210">
    <property type="entry name" value="CtpA/B_N"/>
</dbReference>
<evidence type="ECO:0000313" key="9">
    <source>
        <dbReference type="EMBL" id="HIW79986.1"/>
    </source>
</evidence>
<dbReference type="CDD" id="cd07560">
    <property type="entry name" value="Peptidase_S41_CPP"/>
    <property type="match status" value="1"/>
</dbReference>
<gene>
    <name evidence="9" type="ORF">H9742_00425</name>
</gene>
<dbReference type="Gene3D" id="3.30.750.44">
    <property type="match status" value="1"/>
</dbReference>
<evidence type="ECO:0000256" key="1">
    <source>
        <dbReference type="ARBA" id="ARBA00009179"/>
    </source>
</evidence>
<dbReference type="NCBIfam" id="TIGR00225">
    <property type="entry name" value="prc"/>
    <property type="match status" value="1"/>
</dbReference>
<dbReference type="GO" id="GO:0008236">
    <property type="term" value="F:serine-type peptidase activity"/>
    <property type="evidence" value="ECO:0007669"/>
    <property type="project" value="UniProtKB-KW"/>
</dbReference>
<evidence type="ECO:0000256" key="6">
    <source>
        <dbReference type="SAM" id="MobiDB-lite"/>
    </source>
</evidence>
<dbReference type="SUPFAM" id="SSF50156">
    <property type="entry name" value="PDZ domain-like"/>
    <property type="match status" value="1"/>
</dbReference>
<feature type="transmembrane region" description="Helical" evidence="7">
    <location>
        <begin position="32"/>
        <end position="54"/>
    </location>
</feature>
<dbReference type="Pfam" id="PF22694">
    <property type="entry name" value="CtpB_N-like"/>
    <property type="match status" value="1"/>
</dbReference>
<comment type="similarity">
    <text evidence="1 5">Belongs to the peptidase S41A family.</text>
</comment>
<feature type="compositionally biased region" description="Low complexity" evidence="6">
    <location>
        <begin position="1"/>
        <end position="13"/>
    </location>
</feature>
<evidence type="ECO:0000256" key="4">
    <source>
        <dbReference type="ARBA" id="ARBA00022825"/>
    </source>
</evidence>
<evidence type="ECO:0000313" key="10">
    <source>
        <dbReference type="Proteomes" id="UP000824265"/>
    </source>
</evidence>
<dbReference type="PANTHER" id="PTHR32060">
    <property type="entry name" value="TAIL-SPECIFIC PROTEASE"/>
    <property type="match status" value="1"/>
</dbReference>
<dbReference type="InterPro" id="IPR005151">
    <property type="entry name" value="Tail-specific_protease"/>
</dbReference>
<reference evidence="9" key="2">
    <citation type="submission" date="2021-04" db="EMBL/GenBank/DDBJ databases">
        <authorList>
            <person name="Gilroy R."/>
        </authorList>
    </citation>
    <scope>NUCLEOTIDE SEQUENCE</scope>
    <source>
        <strain evidence="9">CHK195-6426</strain>
    </source>
</reference>
<name>A0A9D1R1K1_9FIRM</name>
<dbReference type="SMART" id="SM00228">
    <property type="entry name" value="PDZ"/>
    <property type="match status" value="1"/>
</dbReference>
<dbReference type="Gene3D" id="2.30.42.10">
    <property type="match status" value="1"/>
</dbReference>
<evidence type="ECO:0000256" key="5">
    <source>
        <dbReference type="RuleBase" id="RU004404"/>
    </source>
</evidence>
<dbReference type="SMART" id="SM00245">
    <property type="entry name" value="TSPc"/>
    <property type="match status" value="1"/>
</dbReference>
<evidence type="ECO:0000256" key="7">
    <source>
        <dbReference type="SAM" id="Phobius"/>
    </source>
</evidence>
<feature type="domain" description="PDZ" evidence="8">
    <location>
        <begin position="136"/>
        <end position="206"/>
    </location>
</feature>
<organism evidence="9 10">
    <name type="scientific">Candidatus Acetatifactor stercoripullorum</name>
    <dbReference type="NCBI Taxonomy" id="2838414"/>
    <lineage>
        <taxon>Bacteria</taxon>
        <taxon>Bacillati</taxon>
        <taxon>Bacillota</taxon>
        <taxon>Clostridia</taxon>
        <taxon>Lachnospirales</taxon>
        <taxon>Lachnospiraceae</taxon>
        <taxon>Acetatifactor</taxon>
    </lineage>
</organism>
<evidence type="ECO:0000259" key="8">
    <source>
        <dbReference type="PROSITE" id="PS50106"/>
    </source>
</evidence>
<keyword evidence="7" id="KW-1133">Transmembrane helix</keyword>
<keyword evidence="7" id="KW-0812">Transmembrane</keyword>
<feature type="region of interest" description="Disordered" evidence="6">
    <location>
        <begin position="1"/>
        <end position="25"/>
    </location>
</feature>
<dbReference type="Gene3D" id="3.90.226.10">
    <property type="entry name" value="2-enoyl-CoA Hydratase, Chain A, domain 1"/>
    <property type="match status" value="1"/>
</dbReference>
<dbReference type="GO" id="GO:0006508">
    <property type="term" value="P:proteolysis"/>
    <property type="evidence" value="ECO:0007669"/>
    <property type="project" value="UniProtKB-KW"/>
</dbReference>
<dbReference type="PROSITE" id="PS50106">
    <property type="entry name" value="PDZ"/>
    <property type="match status" value="1"/>
</dbReference>
<evidence type="ECO:0000256" key="3">
    <source>
        <dbReference type="ARBA" id="ARBA00022801"/>
    </source>
</evidence>
<dbReference type="GO" id="GO:0007165">
    <property type="term" value="P:signal transduction"/>
    <property type="evidence" value="ECO:0007669"/>
    <property type="project" value="TreeGrafter"/>
</dbReference>
<keyword evidence="7" id="KW-0472">Membrane</keyword>
<dbReference type="InterPro" id="IPR004447">
    <property type="entry name" value="Peptidase_S41A"/>
</dbReference>
<dbReference type="Proteomes" id="UP000824265">
    <property type="component" value="Unassembled WGS sequence"/>
</dbReference>
<dbReference type="Pfam" id="PF03572">
    <property type="entry name" value="Peptidase_S41"/>
    <property type="match status" value="1"/>
</dbReference>
<keyword evidence="4 5" id="KW-0720">Serine protease</keyword>
<dbReference type="InterPro" id="IPR036034">
    <property type="entry name" value="PDZ_sf"/>
</dbReference>
<sequence length="439" mass="47856">MDNNRDNNYYDLDSMNNRNIKPEDGNGKKGSFVSGVIAGLAGALLILSVIYLGTRLQQLAGAGRDSDGASMLAQLLSGDSLVDEQTISKLQTIGDTVKKYFYLSEVEDDALEEGMYRGMLEALDDPYSEYYSAEELAQIMEQTEGIYYGIGAYVSLDTLTSLPKISGVIEGTPAQEADLRANDLIYQVDGVSTYGLSLDEAVAMIKGEEGTQVTLTIIREGEDDYVELMVTRRRVESPTVEFEMLDEETAYIQIVEFDDVTIDQFADALATAKGSGMKGLILDLRANPGGSLNAVVEVARMLLPEGLIVYTEDKYGEREEYTCDGTRQLEVPLVVLVDMNSASAAEILAGAIKDYGIGTLVGTTTFGKGIVQQIIPFSDGSAVKLTISSYFTPNGNNIHGIGIEPDIQCEFDAEAYYNTENPYDNQLERAKEVLKEKIG</sequence>
<protein>
    <submittedName>
        <fullName evidence="9">S41 family peptidase</fullName>
    </submittedName>
</protein>
<proteinExistence type="inferred from homology"/>
<dbReference type="InterPro" id="IPR029045">
    <property type="entry name" value="ClpP/crotonase-like_dom_sf"/>
</dbReference>
<evidence type="ECO:0000256" key="2">
    <source>
        <dbReference type="ARBA" id="ARBA00022670"/>
    </source>
</evidence>
<keyword evidence="2 5" id="KW-0645">Protease</keyword>
<dbReference type="GO" id="GO:0004175">
    <property type="term" value="F:endopeptidase activity"/>
    <property type="evidence" value="ECO:0007669"/>
    <property type="project" value="TreeGrafter"/>
</dbReference>
<reference evidence="9" key="1">
    <citation type="journal article" date="2021" name="PeerJ">
        <title>Extensive microbial diversity within the chicken gut microbiome revealed by metagenomics and culture.</title>
        <authorList>
            <person name="Gilroy R."/>
            <person name="Ravi A."/>
            <person name="Getino M."/>
            <person name="Pursley I."/>
            <person name="Horton D.L."/>
            <person name="Alikhan N.F."/>
            <person name="Baker D."/>
            <person name="Gharbi K."/>
            <person name="Hall N."/>
            <person name="Watson M."/>
            <person name="Adriaenssens E.M."/>
            <person name="Foster-Nyarko E."/>
            <person name="Jarju S."/>
            <person name="Secka A."/>
            <person name="Antonio M."/>
            <person name="Oren A."/>
            <person name="Chaudhuri R.R."/>
            <person name="La Ragione R."/>
            <person name="Hildebrand F."/>
            <person name="Pallen M.J."/>
        </authorList>
    </citation>
    <scope>NUCLEOTIDE SEQUENCE</scope>
    <source>
        <strain evidence="9">CHK195-6426</strain>
    </source>
</reference>
<dbReference type="GO" id="GO:0030288">
    <property type="term" value="C:outer membrane-bounded periplasmic space"/>
    <property type="evidence" value="ECO:0007669"/>
    <property type="project" value="TreeGrafter"/>
</dbReference>
<dbReference type="InterPro" id="IPR041489">
    <property type="entry name" value="PDZ_6"/>
</dbReference>
<accession>A0A9D1R1K1</accession>
<dbReference type="PANTHER" id="PTHR32060:SF30">
    <property type="entry name" value="CARBOXY-TERMINAL PROCESSING PROTEASE CTPA"/>
    <property type="match status" value="1"/>
</dbReference>
<keyword evidence="3 5" id="KW-0378">Hydrolase</keyword>